<keyword evidence="5 8" id="KW-0560">Oxidoreductase</keyword>
<comment type="catalytic activity">
    <reaction evidence="8">
        <text>a 2,3-saturated acyl-[ACP] + NAD(+) = a (2E)-enoyl-[ACP] + NADH + H(+)</text>
        <dbReference type="Rhea" id="RHEA:10240"/>
        <dbReference type="Rhea" id="RHEA-COMP:9925"/>
        <dbReference type="Rhea" id="RHEA-COMP:9926"/>
        <dbReference type="ChEBI" id="CHEBI:15378"/>
        <dbReference type="ChEBI" id="CHEBI:57540"/>
        <dbReference type="ChEBI" id="CHEBI:57945"/>
        <dbReference type="ChEBI" id="CHEBI:78784"/>
        <dbReference type="ChEBI" id="CHEBI:78785"/>
        <dbReference type="EC" id="1.3.1.9"/>
    </reaction>
</comment>
<comment type="pathway">
    <text evidence="1">Lipid metabolism.</text>
</comment>
<evidence type="ECO:0000256" key="10">
    <source>
        <dbReference type="PIRSR" id="PIRSR000094-3"/>
    </source>
</evidence>
<reference evidence="12" key="1">
    <citation type="submission" date="2024-05" db="EMBL/GenBank/DDBJ databases">
        <authorList>
            <person name="Cai S.Y."/>
            <person name="Jin L.M."/>
            <person name="Li H.R."/>
        </authorList>
    </citation>
    <scope>NUCLEOTIDE SEQUENCE</scope>
    <source>
        <strain evidence="12">A5-74</strain>
    </source>
</reference>
<evidence type="ECO:0000256" key="4">
    <source>
        <dbReference type="ARBA" id="ARBA00022832"/>
    </source>
</evidence>
<proteinExistence type="inferred from homology"/>
<keyword evidence="7 8" id="KW-0275">Fatty acid biosynthesis</keyword>
<dbReference type="GO" id="GO:0004318">
    <property type="term" value="F:enoyl-[acyl-carrier-protein] reductase (NADH) activity"/>
    <property type="evidence" value="ECO:0007669"/>
    <property type="project" value="UniProtKB-EC"/>
</dbReference>
<dbReference type="Pfam" id="PF13561">
    <property type="entry name" value="adh_short_C2"/>
    <property type="match status" value="1"/>
</dbReference>
<evidence type="ECO:0000256" key="5">
    <source>
        <dbReference type="ARBA" id="ARBA00023002"/>
    </source>
</evidence>
<dbReference type="GO" id="GO:0006633">
    <property type="term" value="P:fatty acid biosynthetic process"/>
    <property type="evidence" value="ECO:0007669"/>
    <property type="project" value="UniProtKB-KW"/>
</dbReference>
<dbReference type="EC" id="1.3.1.9" evidence="8"/>
<keyword evidence="3 8" id="KW-0444">Lipid biosynthesis</keyword>
<dbReference type="RefSeq" id="WP_353647479.1">
    <property type="nucleotide sequence ID" value="NZ_CP159218.1"/>
</dbReference>
<dbReference type="NCBIfam" id="NF005908">
    <property type="entry name" value="PRK07889.1"/>
    <property type="match status" value="1"/>
</dbReference>
<evidence type="ECO:0000313" key="12">
    <source>
        <dbReference type="EMBL" id="XCG61863.1"/>
    </source>
</evidence>
<feature type="binding site" evidence="10">
    <location>
        <position position="117"/>
    </location>
    <ligand>
        <name>NAD(+)</name>
        <dbReference type="ChEBI" id="CHEBI:57540"/>
    </ligand>
</feature>
<protein>
    <recommendedName>
        <fullName evidence="8">Enoyl-[acyl-carrier-protein] reductase [NADH]</fullName>
        <ecNumber evidence="8">1.3.1.9</ecNumber>
    </recommendedName>
</protein>
<dbReference type="CDD" id="cd05372">
    <property type="entry name" value="ENR_SDR"/>
    <property type="match status" value="1"/>
</dbReference>
<evidence type="ECO:0000256" key="2">
    <source>
        <dbReference type="ARBA" id="ARBA00009233"/>
    </source>
</evidence>
<keyword evidence="4" id="KW-0276">Fatty acid metabolism</keyword>
<evidence type="ECO:0000256" key="11">
    <source>
        <dbReference type="SAM" id="MobiDB-lite"/>
    </source>
</evidence>
<evidence type="ECO:0000256" key="8">
    <source>
        <dbReference type="PIRNR" id="PIRNR000094"/>
    </source>
</evidence>
<dbReference type="InterPro" id="IPR036291">
    <property type="entry name" value="NAD(P)-bd_dom_sf"/>
</dbReference>
<dbReference type="PANTHER" id="PTHR43159:SF2">
    <property type="entry name" value="ENOYL-[ACYL-CARRIER-PROTEIN] REDUCTASE [NADH], CHLOROPLASTIC"/>
    <property type="match status" value="1"/>
</dbReference>
<evidence type="ECO:0000256" key="6">
    <source>
        <dbReference type="ARBA" id="ARBA00023098"/>
    </source>
</evidence>
<organism evidence="12">
    <name type="scientific">Nakamurella sp. A5-74</name>
    <dbReference type="NCBI Taxonomy" id="3158264"/>
    <lineage>
        <taxon>Bacteria</taxon>
        <taxon>Bacillati</taxon>
        <taxon>Actinomycetota</taxon>
        <taxon>Actinomycetes</taxon>
        <taxon>Nakamurellales</taxon>
        <taxon>Nakamurellaceae</taxon>
        <taxon>Nakamurella</taxon>
    </lineage>
</organism>
<dbReference type="AlphaFoldDB" id="A0AAU8DIR6"/>
<feature type="binding site" evidence="9">
    <location>
        <position position="120"/>
    </location>
    <ligand>
        <name>substrate</name>
    </ligand>
</feature>
<dbReference type="InterPro" id="IPR002347">
    <property type="entry name" value="SDR_fam"/>
</dbReference>
<evidence type="ECO:0000256" key="3">
    <source>
        <dbReference type="ARBA" id="ARBA00022516"/>
    </source>
</evidence>
<feature type="binding site" evidence="10">
    <location>
        <position position="186"/>
    </location>
    <ligand>
        <name>NAD(+)</name>
        <dbReference type="ChEBI" id="CHEBI:57540"/>
    </ligand>
</feature>
<evidence type="ECO:0000256" key="1">
    <source>
        <dbReference type="ARBA" id="ARBA00005189"/>
    </source>
</evidence>
<evidence type="ECO:0000256" key="7">
    <source>
        <dbReference type="ARBA" id="ARBA00023160"/>
    </source>
</evidence>
<sequence length="288" mass="29859">MTQTDSTASADTTTDTAAAPAPSVLGSGLLAGKKILVTGVITEASMAFHTARLAQEQGAQVVLTGFGRMSLVERIAKRLPQEAPVVELDATSAEQIESLADRVSEHVDSLDGVLHAIAYAPPTALGGSFLDCGFDDVSTTVHASAYSLKALAVGALPLMRSGGSIVGLDFDARQAWPAYNWMGVAKAALESVNRYLARDLGPKGIRVNLISAGPVRTIAARSIPGFSGLEDGWTRRAPLGWNTSDPTPVARAAVALLSDYFPATSGSMVMVDGGFHALGFSENEVSGS</sequence>
<feature type="region of interest" description="Disordered" evidence="11">
    <location>
        <begin position="1"/>
        <end position="21"/>
    </location>
</feature>
<dbReference type="SUPFAM" id="SSF51735">
    <property type="entry name" value="NAD(P)-binding Rossmann-fold domains"/>
    <property type="match status" value="1"/>
</dbReference>
<dbReference type="EMBL" id="CP159218">
    <property type="protein sequence ID" value="XCG61863.1"/>
    <property type="molecule type" value="Genomic_DNA"/>
</dbReference>
<evidence type="ECO:0000256" key="9">
    <source>
        <dbReference type="PIRSR" id="PIRSR000094-2"/>
    </source>
</evidence>
<feature type="binding site" evidence="10">
    <location>
        <position position="39"/>
    </location>
    <ligand>
        <name>NAD(+)</name>
        <dbReference type="ChEBI" id="CHEBI:57540"/>
    </ligand>
</feature>
<keyword evidence="6" id="KW-0443">Lipid metabolism</keyword>
<name>A0AAU8DIR6_9ACTN</name>
<gene>
    <name evidence="12" type="primary">fabI</name>
    <name evidence="12" type="ORF">ABLG96_11240</name>
</gene>
<dbReference type="InterPro" id="IPR014358">
    <property type="entry name" value="Enoyl-ACP_Rdtase_NADH"/>
</dbReference>
<feature type="binding site" evidence="10">
    <location>
        <begin position="215"/>
        <end position="219"/>
    </location>
    <ligand>
        <name>NAD(+)</name>
        <dbReference type="ChEBI" id="CHEBI:57540"/>
    </ligand>
</feature>
<comment type="similarity">
    <text evidence="2 8">Belongs to the short-chain dehydrogenases/reductases (SDR) family. FabI subfamily.</text>
</comment>
<dbReference type="Gene3D" id="3.40.50.720">
    <property type="entry name" value="NAD(P)-binding Rossmann-like Domain"/>
    <property type="match status" value="1"/>
</dbReference>
<accession>A0AAU8DIR6</accession>
<keyword evidence="8 10" id="KW-0520">NAD</keyword>
<dbReference type="PANTHER" id="PTHR43159">
    <property type="entry name" value="ENOYL-[ACYL-CARRIER-PROTEIN] REDUCTASE"/>
    <property type="match status" value="1"/>
</dbReference>
<dbReference type="PIRSF" id="PIRSF000094">
    <property type="entry name" value="Enoyl-ACP_rdct"/>
    <property type="match status" value="1"/>
</dbReference>